<evidence type="ECO:0000313" key="4">
    <source>
        <dbReference type="Proteomes" id="UP000542695"/>
    </source>
</evidence>
<sequence length="106" mass="12522">MSNDAYLQTGQKPNYHLCYRTILCAMDERYDIRGYVLAEMVRTCLKHRACLSAEQREYFMRYAQPAAITYLENLTADLLFGPQGRFSPEEYRYSQTADINQFRGLW</sequence>
<dbReference type="AlphaFoldDB" id="A0A7Y7ZF16"/>
<gene>
    <name evidence="1" type="ORF">HX798_26320</name>
    <name evidence="2" type="ORF">ID616_15125</name>
</gene>
<proteinExistence type="predicted"/>
<reference evidence="1 4" key="1">
    <citation type="submission" date="2020-04" db="EMBL/GenBank/DDBJ databases">
        <title>Molecular characterization of pseudomonads from Agaricus bisporus reveal novel blotch 2 pathogens in Western Europe.</title>
        <authorList>
            <person name="Taparia T."/>
            <person name="Krijger M."/>
            <person name="Haynes E."/>
            <person name="Elpinstone J.G."/>
            <person name="Noble R."/>
            <person name="Van Der Wolf J."/>
        </authorList>
    </citation>
    <scope>NUCLEOTIDE SEQUENCE [LARGE SCALE GENOMIC DNA]</scope>
    <source>
        <strain evidence="1 4">P7765</strain>
    </source>
</reference>
<dbReference type="RefSeq" id="WP_023102075.1">
    <property type="nucleotide sequence ID" value="NZ_CAKNBT010000026.1"/>
</dbReference>
<evidence type="ECO:0000313" key="2">
    <source>
        <dbReference type="EMBL" id="QOC95461.1"/>
    </source>
</evidence>
<dbReference type="EMBL" id="CP061723">
    <property type="protein sequence ID" value="QOC95461.1"/>
    <property type="molecule type" value="Genomic_DNA"/>
</dbReference>
<protein>
    <submittedName>
        <fullName evidence="1">Uncharacterized protein</fullName>
    </submittedName>
</protein>
<organism evidence="1 4">
    <name type="scientific">Pseudomonas putida</name>
    <name type="common">Arthrobacter siderocapsulatus</name>
    <dbReference type="NCBI Taxonomy" id="303"/>
    <lineage>
        <taxon>Bacteria</taxon>
        <taxon>Pseudomonadati</taxon>
        <taxon>Pseudomonadota</taxon>
        <taxon>Gammaproteobacteria</taxon>
        <taxon>Pseudomonadales</taxon>
        <taxon>Pseudomonadaceae</taxon>
        <taxon>Pseudomonas</taxon>
    </lineage>
</organism>
<dbReference type="Proteomes" id="UP000542695">
    <property type="component" value="Unassembled WGS sequence"/>
</dbReference>
<dbReference type="Proteomes" id="UP000516786">
    <property type="component" value="Chromosome"/>
</dbReference>
<evidence type="ECO:0000313" key="3">
    <source>
        <dbReference type="Proteomes" id="UP000516786"/>
    </source>
</evidence>
<reference evidence="2 3" key="2">
    <citation type="submission" date="2020-09" db="EMBL/GenBank/DDBJ databases">
        <title>Co-existence of a novel multidrug-resistance efflux pump with carbapenem resistance gene blaVIM-2 in one megaplasmid in Pseudomonas putida.</title>
        <authorList>
            <person name="Peng K."/>
            <person name="Li R."/>
        </authorList>
    </citation>
    <scope>NUCLEOTIDE SEQUENCE [LARGE SCALE GENOMIC DNA]</scope>
    <source>
        <strain evidence="2 3">ZXPA-20</strain>
    </source>
</reference>
<evidence type="ECO:0000313" key="1">
    <source>
        <dbReference type="EMBL" id="NWC83771.1"/>
    </source>
</evidence>
<name>A0A7Y7ZF16_PSEPU</name>
<dbReference type="EMBL" id="JACARV010000104">
    <property type="protein sequence ID" value="NWC83771.1"/>
    <property type="molecule type" value="Genomic_DNA"/>
</dbReference>
<accession>A0A7Y7ZF16</accession>